<dbReference type="SUPFAM" id="SSF49785">
    <property type="entry name" value="Galactose-binding domain-like"/>
    <property type="match status" value="1"/>
</dbReference>
<protein>
    <recommendedName>
        <fullName evidence="4">Glycosyl hydrolase family 16</fullName>
    </recommendedName>
</protein>
<organism evidence="2 3">
    <name type="scientific">Aestuariibaculum sediminum</name>
    <dbReference type="NCBI Taxonomy" id="2770637"/>
    <lineage>
        <taxon>Bacteria</taxon>
        <taxon>Pseudomonadati</taxon>
        <taxon>Bacteroidota</taxon>
        <taxon>Flavobacteriia</taxon>
        <taxon>Flavobacteriales</taxon>
        <taxon>Flavobacteriaceae</taxon>
    </lineage>
</organism>
<keyword evidence="3" id="KW-1185">Reference proteome</keyword>
<evidence type="ECO:0000313" key="2">
    <source>
        <dbReference type="EMBL" id="MBD0831834.1"/>
    </source>
</evidence>
<dbReference type="EMBL" id="JACVXB010000002">
    <property type="protein sequence ID" value="MBD0831834.1"/>
    <property type="molecule type" value="Genomic_DNA"/>
</dbReference>
<dbReference type="Proteomes" id="UP000600588">
    <property type="component" value="Unassembled WGS sequence"/>
</dbReference>
<dbReference type="SUPFAM" id="SSF49373">
    <property type="entry name" value="Invasin/intimin cell-adhesion fragments"/>
    <property type="match status" value="1"/>
</dbReference>
<proteinExistence type="predicted"/>
<evidence type="ECO:0008006" key="4">
    <source>
        <dbReference type="Google" id="ProtNLM"/>
    </source>
</evidence>
<dbReference type="Gene3D" id="2.60.120.430">
    <property type="entry name" value="Galactose-binding lectin"/>
    <property type="match status" value="2"/>
</dbReference>
<evidence type="ECO:0000313" key="3">
    <source>
        <dbReference type="Proteomes" id="UP000600588"/>
    </source>
</evidence>
<feature type="chain" id="PRO_5035312193" description="Glycosyl hydrolase family 16" evidence="1">
    <location>
        <begin position="23"/>
        <end position="461"/>
    </location>
</feature>
<name>A0A8J6QHC2_9FLAO</name>
<gene>
    <name evidence="2" type="ORF">ICJ83_06795</name>
</gene>
<sequence length="461" mass="50460">MKNITYIYNMMPVLFGVLFSLATSCEREPSDDTRFATFSANPEVFIDNFSAGLDYGPFDGAYADAFSIDSENKYSGTTSMRFDVPAFGEGYVGAFFFVDAPRDLSGFDALTFYAKSSQSADINEIGFGVNNYNDSKYQVSAKDLKITTQWKKYIIPIPDPSKLFAETGLLWLAEGAENETDESGYTFWFDDIKYEKLGTIAQPQPAIMAGENVNVSTFNGTTINVSDLTQTFNLGSGDNMTTYIAPSYFDFMSSNPEIASIDEFGNISVRKAGLSKITAILAGVEAKGSLVLESSGDFTAAPNPTNDAANVISIFSDAYTNAPVDYYNGYWAPFQTTQGQNDVTINGNNIISYTDLNFVGIQFSEPTINASAMTNLRLDVYTSETLDTSDYLKIQIVDLNSETTGEYTVPVSDLASNTWTSLDIPLANFAGLSSTSSLYQIIFVTDATITSMLVDNIYLYQ</sequence>
<reference evidence="2 3" key="1">
    <citation type="submission" date="2020-09" db="EMBL/GenBank/DDBJ databases">
        <title>TT11 complete genome.</title>
        <authorList>
            <person name="Wu Z."/>
        </authorList>
    </citation>
    <scope>NUCLEOTIDE SEQUENCE [LARGE SCALE GENOMIC DNA]</scope>
    <source>
        <strain evidence="2 3">TT11</strain>
    </source>
</reference>
<keyword evidence="1" id="KW-0732">Signal</keyword>
<evidence type="ECO:0000256" key="1">
    <source>
        <dbReference type="SAM" id="SignalP"/>
    </source>
</evidence>
<accession>A0A8J6QHC2</accession>
<dbReference type="PROSITE" id="PS51257">
    <property type="entry name" value="PROKAR_LIPOPROTEIN"/>
    <property type="match status" value="1"/>
</dbReference>
<dbReference type="RefSeq" id="WP_188229622.1">
    <property type="nucleotide sequence ID" value="NZ_JACVXB010000002.1"/>
</dbReference>
<feature type="signal peptide" evidence="1">
    <location>
        <begin position="1"/>
        <end position="22"/>
    </location>
</feature>
<comment type="caution">
    <text evidence="2">The sequence shown here is derived from an EMBL/GenBank/DDBJ whole genome shotgun (WGS) entry which is preliminary data.</text>
</comment>
<dbReference type="InterPro" id="IPR008964">
    <property type="entry name" value="Invasin/intimin_cell_adhesion"/>
</dbReference>
<dbReference type="AlphaFoldDB" id="A0A8J6QHC2"/>
<dbReference type="InterPro" id="IPR008979">
    <property type="entry name" value="Galactose-bd-like_sf"/>
</dbReference>